<name>A0A0A2UVI9_9BACI</name>
<accession>A0A0A2UVI9</accession>
<protein>
    <submittedName>
        <fullName evidence="3">3-oxoacyl-ACP reductase</fullName>
    </submittedName>
</protein>
<dbReference type="STRING" id="1385513.N780_03595"/>
<dbReference type="InterPro" id="IPR002347">
    <property type="entry name" value="SDR_fam"/>
</dbReference>
<proteinExistence type="inferred from homology"/>
<dbReference type="Pfam" id="PF13561">
    <property type="entry name" value="adh_short_C2"/>
    <property type="match status" value="1"/>
</dbReference>
<dbReference type="eggNOG" id="COG1028">
    <property type="taxonomic scope" value="Bacteria"/>
</dbReference>
<evidence type="ECO:0000313" key="3">
    <source>
        <dbReference type="EMBL" id="KGP90763.1"/>
    </source>
</evidence>
<dbReference type="AlphaFoldDB" id="A0A0A2UVI9"/>
<dbReference type="OrthoDB" id="9803333at2"/>
<evidence type="ECO:0000256" key="2">
    <source>
        <dbReference type="ARBA" id="ARBA00023002"/>
    </source>
</evidence>
<dbReference type="PANTHER" id="PTHR42879:SF6">
    <property type="entry name" value="NADPH-DEPENDENT REDUCTASE BACG"/>
    <property type="match status" value="1"/>
</dbReference>
<dbReference type="EMBL" id="AVBG01000010">
    <property type="protein sequence ID" value="KGP90763.1"/>
    <property type="molecule type" value="Genomic_DNA"/>
</dbReference>
<keyword evidence="4" id="KW-1185">Reference proteome</keyword>
<dbReference type="GO" id="GO:0008206">
    <property type="term" value="P:bile acid metabolic process"/>
    <property type="evidence" value="ECO:0007669"/>
    <property type="project" value="UniProtKB-ARBA"/>
</dbReference>
<organism evidence="3 4">
    <name type="scientific">Pontibacillus chungwhensis BH030062</name>
    <dbReference type="NCBI Taxonomy" id="1385513"/>
    <lineage>
        <taxon>Bacteria</taxon>
        <taxon>Bacillati</taxon>
        <taxon>Bacillota</taxon>
        <taxon>Bacilli</taxon>
        <taxon>Bacillales</taxon>
        <taxon>Bacillaceae</taxon>
        <taxon>Pontibacillus</taxon>
    </lineage>
</organism>
<dbReference type="InterPro" id="IPR050259">
    <property type="entry name" value="SDR"/>
</dbReference>
<dbReference type="GO" id="GO:0016491">
    <property type="term" value="F:oxidoreductase activity"/>
    <property type="evidence" value="ECO:0007669"/>
    <property type="project" value="UniProtKB-KW"/>
</dbReference>
<keyword evidence="2" id="KW-0560">Oxidoreductase</keyword>
<dbReference type="Gene3D" id="3.40.50.720">
    <property type="entry name" value="NAD(P)-binding Rossmann-like Domain"/>
    <property type="match status" value="1"/>
</dbReference>
<dbReference type="RefSeq" id="WP_036785020.1">
    <property type="nucleotide sequence ID" value="NZ_AVBG01000010.1"/>
</dbReference>
<dbReference type="PRINTS" id="PR00080">
    <property type="entry name" value="SDRFAMILY"/>
</dbReference>
<dbReference type="InterPro" id="IPR036291">
    <property type="entry name" value="NAD(P)-bd_dom_sf"/>
</dbReference>
<reference evidence="3 4" key="1">
    <citation type="submission" date="2013-08" db="EMBL/GenBank/DDBJ databases">
        <title>Genome of Pontibacillus chungwhensis.</title>
        <authorList>
            <person name="Wang Q."/>
            <person name="Wang G."/>
        </authorList>
    </citation>
    <scope>NUCLEOTIDE SEQUENCE [LARGE SCALE GENOMIC DNA]</scope>
    <source>
        <strain evidence="3 4">BH030062</strain>
    </source>
</reference>
<evidence type="ECO:0000313" key="4">
    <source>
        <dbReference type="Proteomes" id="UP000030153"/>
    </source>
</evidence>
<dbReference type="FunFam" id="3.40.50.720:FF:000084">
    <property type="entry name" value="Short-chain dehydrogenase reductase"/>
    <property type="match status" value="1"/>
</dbReference>
<dbReference type="PRINTS" id="PR00081">
    <property type="entry name" value="GDHRDH"/>
</dbReference>
<dbReference type="Proteomes" id="UP000030153">
    <property type="component" value="Unassembled WGS sequence"/>
</dbReference>
<comment type="similarity">
    <text evidence="1">Belongs to the short-chain dehydrogenases/reductases (SDR) family.</text>
</comment>
<dbReference type="SUPFAM" id="SSF51735">
    <property type="entry name" value="NAD(P)-binding Rossmann-fold domains"/>
    <property type="match status" value="1"/>
</dbReference>
<dbReference type="PANTHER" id="PTHR42879">
    <property type="entry name" value="3-OXOACYL-(ACYL-CARRIER-PROTEIN) REDUCTASE"/>
    <property type="match status" value="1"/>
</dbReference>
<sequence>MDLGLQGKRVVLLASSKGIGKAIATEFVREGAEVLISSRNAEHLLQAAEEIHQKAGGLGAAPHTEVCDITDPASLEALFESAVDKLGGVDILVNNAGGPPAGSFMDMSDEDWQKAFELNLLSFIRASRLAIPHMKDAGRGRILNIASSSIKQPIDGLILSNTFRTGMVGLAKSMANEFAGEDILVNTLGPGRIETERVEELDKKMATKRGLSVQEVKTEMETMIPAGRYGTPEEFARTAVFLASFANTYVTGQALVVDGGYVKAL</sequence>
<dbReference type="CDD" id="cd05344">
    <property type="entry name" value="BKR_like_SDR_like"/>
    <property type="match status" value="1"/>
</dbReference>
<comment type="caution">
    <text evidence="3">The sequence shown here is derived from an EMBL/GenBank/DDBJ whole genome shotgun (WGS) entry which is preliminary data.</text>
</comment>
<evidence type="ECO:0000256" key="1">
    <source>
        <dbReference type="ARBA" id="ARBA00006484"/>
    </source>
</evidence>
<gene>
    <name evidence="3" type="ORF">N780_03595</name>
</gene>